<name>A0A2P7R6M2_9GAMM</name>
<evidence type="ECO:0000313" key="2">
    <source>
        <dbReference type="Proteomes" id="UP000242181"/>
    </source>
</evidence>
<evidence type="ECO:0000313" key="1">
    <source>
        <dbReference type="EMBL" id="PSJ45833.1"/>
    </source>
</evidence>
<dbReference type="Proteomes" id="UP000242181">
    <property type="component" value="Unassembled WGS sequence"/>
</dbReference>
<dbReference type="OrthoDB" id="9810452at2"/>
<dbReference type="Pfam" id="PF08780">
    <property type="entry name" value="NTase_sub_bind"/>
    <property type="match status" value="1"/>
</dbReference>
<accession>A0A2P7R6M2</accession>
<organism evidence="1 2">
    <name type="scientific">Zobellella taiwanensis</name>
    <dbReference type="NCBI Taxonomy" id="347535"/>
    <lineage>
        <taxon>Bacteria</taxon>
        <taxon>Pseudomonadati</taxon>
        <taxon>Pseudomonadota</taxon>
        <taxon>Gammaproteobacteria</taxon>
        <taxon>Aeromonadales</taxon>
        <taxon>Aeromonadaceae</taxon>
        <taxon>Zobellella</taxon>
    </lineage>
</organism>
<keyword evidence="2" id="KW-1185">Reference proteome</keyword>
<dbReference type="EMBL" id="PXYH01000004">
    <property type="protein sequence ID" value="PSJ45833.1"/>
    <property type="molecule type" value="Genomic_DNA"/>
</dbReference>
<proteinExistence type="predicted"/>
<comment type="caution">
    <text evidence="1">The sequence shown here is derived from an EMBL/GenBank/DDBJ whole genome shotgun (WGS) entry which is preliminary data.</text>
</comment>
<dbReference type="Gene3D" id="1.20.120.330">
    <property type="entry name" value="Nucleotidyltransferases domain 2"/>
    <property type="match status" value="1"/>
</dbReference>
<protein>
    <recommendedName>
        <fullName evidence="3">Nucleotidyltransferase</fullName>
    </recommendedName>
</protein>
<gene>
    <name evidence="1" type="ORF">C7I36_03690</name>
</gene>
<dbReference type="SUPFAM" id="SSF81593">
    <property type="entry name" value="Nucleotidyltransferase substrate binding subunit/domain"/>
    <property type="match status" value="1"/>
</dbReference>
<reference evidence="1 2" key="1">
    <citation type="submission" date="2018-03" db="EMBL/GenBank/DDBJ databases">
        <title>The draft genome of Zobellella taiwanensis JCM 13381.</title>
        <authorList>
            <person name="Liu L."/>
            <person name="Li L."/>
            <person name="Wang T."/>
            <person name="Zhang X."/>
            <person name="Liang L."/>
        </authorList>
    </citation>
    <scope>NUCLEOTIDE SEQUENCE [LARGE SCALE GENOMIC DNA]</scope>
    <source>
        <strain evidence="1 2">JCM 13381</strain>
    </source>
</reference>
<evidence type="ECO:0008006" key="3">
    <source>
        <dbReference type="Google" id="ProtNLM"/>
    </source>
</evidence>
<dbReference type="InterPro" id="IPR010235">
    <property type="entry name" value="HepT"/>
</dbReference>
<sequence length="95" mass="11094">MAYWYAHCRTGQGDGRRLNEISANIPRECLQQAYVAHWLDDEGEWLSMLKDRNFTLHSYKEEVAWDIYRRLPDHLAAMQALHQLLSQRFGGSAGE</sequence>
<dbReference type="AlphaFoldDB" id="A0A2P7R6M2"/>